<dbReference type="RefSeq" id="WP_035059674.1">
    <property type="nucleotide sequence ID" value="NZ_AXCZ01000056.1"/>
</dbReference>
<dbReference type="Gene3D" id="3.40.50.360">
    <property type="match status" value="1"/>
</dbReference>
<dbReference type="EMBL" id="AXCZ01000056">
    <property type="protein sequence ID" value="KGM13224.1"/>
    <property type="molecule type" value="Genomic_DNA"/>
</dbReference>
<dbReference type="Pfam" id="PF00258">
    <property type="entry name" value="Flavodoxin_1"/>
    <property type="match status" value="1"/>
</dbReference>
<dbReference type="PROSITE" id="PS00201">
    <property type="entry name" value="FLAVODOXIN"/>
    <property type="match status" value="1"/>
</dbReference>
<accession>A0A0A0C1K8</accession>
<dbReference type="GO" id="GO:0009055">
    <property type="term" value="F:electron transfer activity"/>
    <property type="evidence" value="ECO:0007669"/>
    <property type="project" value="InterPro"/>
</dbReference>
<gene>
    <name evidence="2" type="ORF">N869_15420</name>
</gene>
<reference evidence="2 3" key="1">
    <citation type="submission" date="2013-08" db="EMBL/GenBank/DDBJ databases">
        <title>Genome sequencing of Cellulomonas bogoriensis 69B4.</title>
        <authorList>
            <person name="Chen F."/>
            <person name="Li Y."/>
            <person name="Wang G."/>
        </authorList>
    </citation>
    <scope>NUCLEOTIDE SEQUENCE [LARGE SCALE GENOMIC DNA]</scope>
    <source>
        <strain evidence="2 3">69B4</strain>
    </source>
</reference>
<dbReference type="SUPFAM" id="SSF52218">
    <property type="entry name" value="Flavoproteins"/>
    <property type="match status" value="1"/>
</dbReference>
<dbReference type="GO" id="GO:0010181">
    <property type="term" value="F:FMN binding"/>
    <property type="evidence" value="ECO:0007669"/>
    <property type="project" value="InterPro"/>
</dbReference>
<dbReference type="InterPro" id="IPR029039">
    <property type="entry name" value="Flavoprotein-like_sf"/>
</dbReference>
<dbReference type="OrthoDB" id="3253043at2"/>
<evidence type="ECO:0000313" key="3">
    <source>
        <dbReference type="Proteomes" id="UP000054314"/>
    </source>
</evidence>
<keyword evidence="3" id="KW-1185">Reference proteome</keyword>
<dbReference type="InterPro" id="IPR008254">
    <property type="entry name" value="Flavodoxin/NO_synth"/>
</dbReference>
<sequence>MSRALVVYESMFGSTRLVAEAVARGLAESVETMLVEVGTDCAVPGAPLPADVDLLVVGGPTHAFGMSREQTRAEASQQAQDDQHPSSTGIREWIESLEALPQTPVATFATKVDKRWLPGSAARASAKALKAKGAVQACPSRDFWVLGTTEGLRDGELDEARQWGTRLAGTVGGA</sequence>
<feature type="domain" description="Flavodoxin-like" evidence="1">
    <location>
        <begin position="4"/>
        <end position="168"/>
    </location>
</feature>
<evidence type="ECO:0000313" key="2">
    <source>
        <dbReference type="EMBL" id="KGM13224.1"/>
    </source>
</evidence>
<name>A0A0A0C1K8_9CELL</name>
<proteinExistence type="predicted"/>
<organism evidence="2 3">
    <name type="scientific">Cellulomonas bogoriensis 69B4 = DSM 16987</name>
    <dbReference type="NCBI Taxonomy" id="1386082"/>
    <lineage>
        <taxon>Bacteria</taxon>
        <taxon>Bacillati</taxon>
        <taxon>Actinomycetota</taxon>
        <taxon>Actinomycetes</taxon>
        <taxon>Micrococcales</taxon>
        <taxon>Cellulomonadaceae</taxon>
        <taxon>Cellulomonas</taxon>
    </lineage>
</organism>
<comment type="caution">
    <text evidence="2">The sequence shown here is derived from an EMBL/GenBank/DDBJ whole genome shotgun (WGS) entry which is preliminary data.</text>
</comment>
<evidence type="ECO:0000259" key="1">
    <source>
        <dbReference type="PROSITE" id="PS50902"/>
    </source>
</evidence>
<dbReference type="AlphaFoldDB" id="A0A0A0C1K8"/>
<protein>
    <submittedName>
        <fullName evidence="2">Flavodoxin/nitric oxide synthase</fullName>
    </submittedName>
</protein>
<dbReference type="InterPro" id="IPR001226">
    <property type="entry name" value="Flavodoxin_CS"/>
</dbReference>
<dbReference type="PROSITE" id="PS50902">
    <property type="entry name" value="FLAVODOXIN_LIKE"/>
    <property type="match status" value="1"/>
</dbReference>
<dbReference type="Proteomes" id="UP000054314">
    <property type="component" value="Unassembled WGS sequence"/>
</dbReference>